<dbReference type="EMBL" id="WHPF01000002">
    <property type="protein sequence ID" value="NNV54196.1"/>
    <property type="molecule type" value="Genomic_DNA"/>
</dbReference>
<evidence type="ECO:0000313" key="4">
    <source>
        <dbReference type="Proteomes" id="UP000598971"/>
    </source>
</evidence>
<keyword evidence="4" id="KW-1185">Reference proteome</keyword>
<sequence>MKIVIADTYDQLSVLAANDIIGKMNLIENPLICTASGDSPTGIYKEFVRLYKENRLDTSDWYFVGLDEWMGMNENDEGSCRYHLEQQLFQPLHVSGGRLCFFDGRQPNADLECDRIETFMLLHQQIQVAIIGLGLNGHIGMNEPHTPAHIRTHIADIDPLTAQTGQKYFKEARTLTQGLTLGIANLMEAKYVSLVVSGSKKAAIVKQVLEGEISTAVPASLLRNHPGFTIYLDAEAASLLHKAHK</sequence>
<dbReference type="RefSeq" id="WP_171606126.1">
    <property type="nucleotide sequence ID" value="NZ_WHPF01000002.1"/>
</dbReference>
<dbReference type="PANTHER" id="PTHR11280">
    <property type="entry name" value="GLUCOSAMINE-6-PHOSPHATE ISOMERASE"/>
    <property type="match status" value="1"/>
</dbReference>
<gene>
    <name evidence="3" type="ORF">GD597_01905</name>
</gene>
<comment type="caution">
    <text evidence="3">The sequence shown here is derived from an EMBL/GenBank/DDBJ whole genome shotgun (WGS) entry which is preliminary data.</text>
</comment>
<dbReference type="GO" id="GO:0006043">
    <property type="term" value="P:glucosamine catabolic process"/>
    <property type="evidence" value="ECO:0007669"/>
    <property type="project" value="TreeGrafter"/>
</dbReference>
<dbReference type="GO" id="GO:0019262">
    <property type="term" value="P:N-acetylneuraminate catabolic process"/>
    <property type="evidence" value="ECO:0007669"/>
    <property type="project" value="TreeGrafter"/>
</dbReference>
<evidence type="ECO:0000259" key="2">
    <source>
        <dbReference type="Pfam" id="PF01182"/>
    </source>
</evidence>
<dbReference type="Proteomes" id="UP000598971">
    <property type="component" value="Unassembled WGS sequence"/>
</dbReference>
<dbReference type="GO" id="GO:0042802">
    <property type="term" value="F:identical protein binding"/>
    <property type="evidence" value="ECO:0007669"/>
    <property type="project" value="TreeGrafter"/>
</dbReference>
<dbReference type="GO" id="GO:0005975">
    <property type="term" value="P:carbohydrate metabolic process"/>
    <property type="evidence" value="ECO:0007669"/>
    <property type="project" value="InterPro"/>
</dbReference>
<dbReference type="SUPFAM" id="SSF100950">
    <property type="entry name" value="NagB/RpiA/CoA transferase-like"/>
    <property type="match status" value="1"/>
</dbReference>
<dbReference type="GO" id="GO:0005737">
    <property type="term" value="C:cytoplasm"/>
    <property type="evidence" value="ECO:0007669"/>
    <property type="project" value="TreeGrafter"/>
</dbReference>
<dbReference type="GO" id="GO:0006046">
    <property type="term" value="P:N-acetylglucosamine catabolic process"/>
    <property type="evidence" value="ECO:0007669"/>
    <property type="project" value="TreeGrafter"/>
</dbReference>
<dbReference type="InterPro" id="IPR004547">
    <property type="entry name" value="Glucosamine6P_isomerase"/>
</dbReference>
<dbReference type="AlphaFoldDB" id="A0A8J8FDZ7"/>
<name>A0A8J8FDZ7_9BACT</name>
<accession>A0A8J8FDZ7</accession>
<dbReference type="Pfam" id="PF01182">
    <property type="entry name" value="Glucosamine_iso"/>
    <property type="match status" value="1"/>
</dbReference>
<evidence type="ECO:0000313" key="3">
    <source>
        <dbReference type="EMBL" id="NNV54196.1"/>
    </source>
</evidence>
<dbReference type="GO" id="GO:0004342">
    <property type="term" value="F:glucosamine-6-phosphate deaminase activity"/>
    <property type="evidence" value="ECO:0007669"/>
    <property type="project" value="InterPro"/>
</dbReference>
<protein>
    <submittedName>
        <fullName evidence="3">Glucosamine-6-phosphate deaminase</fullName>
    </submittedName>
</protein>
<dbReference type="Gene3D" id="3.40.50.1360">
    <property type="match status" value="1"/>
</dbReference>
<dbReference type="InterPro" id="IPR006148">
    <property type="entry name" value="Glc/Gal-6P_isomerase"/>
</dbReference>
<dbReference type="PANTHER" id="PTHR11280:SF5">
    <property type="entry name" value="GLUCOSAMINE-6-PHOSPHATE ISOMERASE"/>
    <property type="match status" value="1"/>
</dbReference>
<keyword evidence="1" id="KW-0378">Hydrolase</keyword>
<evidence type="ECO:0000256" key="1">
    <source>
        <dbReference type="ARBA" id="ARBA00022801"/>
    </source>
</evidence>
<proteinExistence type="predicted"/>
<organism evidence="3 4">
    <name type="scientific">Limnovirga soli</name>
    <dbReference type="NCBI Taxonomy" id="2656915"/>
    <lineage>
        <taxon>Bacteria</taxon>
        <taxon>Pseudomonadati</taxon>
        <taxon>Bacteroidota</taxon>
        <taxon>Chitinophagia</taxon>
        <taxon>Chitinophagales</taxon>
        <taxon>Chitinophagaceae</taxon>
        <taxon>Limnovirga</taxon>
    </lineage>
</organism>
<reference evidence="3" key="1">
    <citation type="submission" date="2019-10" db="EMBL/GenBank/DDBJ databases">
        <title>Draft genome sequence of Panacibacter sp. KCS-6.</title>
        <authorList>
            <person name="Yim K.J."/>
        </authorList>
    </citation>
    <scope>NUCLEOTIDE SEQUENCE</scope>
    <source>
        <strain evidence="3">KCS-6</strain>
    </source>
</reference>
<dbReference type="InterPro" id="IPR037171">
    <property type="entry name" value="NagB/RpiA_transferase-like"/>
</dbReference>
<dbReference type="CDD" id="cd01399">
    <property type="entry name" value="GlcN6P_deaminase"/>
    <property type="match status" value="1"/>
</dbReference>
<feature type="domain" description="Glucosamine/galactosamine-6-phosphate isomerase" evidence="2">
    <location>
        <begin position="35"/>
        <end position="224"/>
    </location>
</feature>